<name>A0ABD0JTY9_9CAEN</name>
<feature type="region of interest" description="Disordered" evidence="1">
    <location>
        <begin position="17"/>
        <end position="91"/>
    </location>
</feature>
<evidence type="ECO:0000313" key="3">
    <source>
        <dbReference type="Proteomes" id="UP001519460"/>
    </source>
</evidence>
<evidence type="ECO:0000256" key="1">
    <source>
        <dbReference type="SAM" id="MobiDB-lite"/>
    </source>
</evidence>
<protein>
    <submittedName>
        <fullName evidence="2">Uncharacterized protein</fullName>
    </submittedName>
</protein>
<dbReference type="PANTHER" id="PTHR22529">
    <property type="entry name" value="EPITHELIAL-STROMAL INTERACTION PROTEIN 1"/>
    <property type="match status" value="1"/>
</dbReference>
<proteinExistence type="predicted"/>
<comment type="caution">
    <text evidence="2">The sequence shown here is derived from an EMBL/GenBank/DDBJ whole genome shotgun (WGS) entry which is preliminary data.</text>
</comment>
<feature type="non-terminal residue" evidence="2">
    <location>
        <position position="91"/>
    </location>
</feature>
<keyword evidence="3" id="KW-1185">Reference proteome</keyword>
<evidence type="ECO:0000313" key="2">
    <source>
        <dbReference type="EMBL" id="KAK7478291.1"/>
    </source>
</evidence>
<feature type="compositionally biased region" description="Basic and acidic residues" evidence="1">
    <location>
        <begin position="61"/>
        <end position="75"/>
    </location>
</feature>
<dbReference type="InterPro" id="IPR026185">
    <property type="entry name" value="EPSTI1"/>
</dbReference>
<organism evidence="2 3">
    <name type="scientific">Batillaria attramentaria</name>
    <dbReference type="NCBI Taxonomy" id="370345"/>
    <lineage>
        <taxon>Eukaryota</taxon>
        <taxon>Metazoa</taxon>
        <taxon>Spiralia</taxon>
        <taxon>Lophotrochozoa</taxon>
        <taxon>Mollusca</taxon>
        <taxon>Gastropoda</taxon>
        <taxon>Caenogastropoda</taxon>
        <taxon>Sorbeoconcha</taxon>
        <taxon>Cerithioidea</taxon>
        <taxon>Batillariidae</taxon>
        <taxon>Batillaria</taxon>
    </lineage>
</organism>
<sequence length="91" mass="10210">MIGAWLHLHTRVHTGADLNPDQDDFGDGAAADNAQGQSLQQRATHTGAYTVISPNEKKRRQITEQAERGTREYEQYKQQNKPTRVSYVGTV</sequence>
<feature type="compositionally biased region" description="Low complexity" evidence="1">
    <location>
        <begin position="27"/>
        <end position="37"/>
    </location>
</feature>
<gene>
    <name evidence="2" type="ORF">BaRGS_00030443</name>
</gene>
<reference evidence="2 3" key="1">
    <citation type="journal article" date="2023" name="Sci. Data">
        <title>Genome assembly of the Korean intertidal mud-creeper Batillaria attramentaria.</title>
        <authorList>
            <person name="Patra A.K."/>
            <person name="Ho P.T."/>
            <person name="Jun S."/>
            <person name="Lee S.J."/>
            <person name="Kim Y."/>
            <person name="Won Y.J."/>
        </authorList>
    </citation>
    <scope>NUCLEOTIDE SEQUENCE [LARGE SCALE GENOMIC DNA]</scope>
    <source>
        <strain evidence="2">Wonlab-2016</strain>
    </source>
</reference>
<accession>A0ABD0JTY9</accession>
<dbReference type="Proteomes" id="UP001519460">
    <property type="component" value="Unassembled WGS sequence"/>
</dbReference>
<dbReference type="AlphaFoldDB" id="A0ABD0JTY9"/>
<dbReference type="EMBL" id="JACVVK020000329">
    <property type="protein sequence ID" value="KAK7478291.1"/>
    <property type="molecule type" value="Genomic_DNA"/>
</dbReference>
<dbReference type="PANTHER" id="PTHR22529:SF1">
    <property type="entry name" value="EPITHELIAL-STROMAL INTERACTION PROTEIN 1"/>
    <property type="match status" value="1"/>
</dbReference>